<feature type="compositionally biased region" description="Low complexity" evidence="2">
    <location>
        <begin position="514"/>
        <end position="523"/>
    </location>
</feature>
<dbReference type="SUPFAM" id="SSF48403">
    <property type="entry name" value="Ankyrin repeat"/>
    <property type="match status" value="1"/>
</dbReference>
<dbReference type="AlphaFoldDB" id="A0AAF3J2W8"/>
<dbReference type="InterPro" id="IPR036770">
    <property type="entry name" value="Ankyrin_rpt-contain_sf"/>
</dbReference>
<dbReference type="WBParaSite" id="MBELARI_LOCUS12834">
    <property type="protein sequence ID" value="MBELARI_LOCUS12834"/>
    <property type="gene ID" value="MBELARI_LOCUS12834"/>
</dbReference>
<protein>
    <submittedName>
        <fullName evidence="4">Uncharacterized protein</fullName>
    </submittedName>
</protein>
<proteinExistence type="predicted"/>
<feature type="compositionally biased region" description="Gly residues" evidence="2">
    <location>
        <begin position="302"/>
        <end position="333"/>
    </location>
</feature>
<dbReference type="SMART" id="SM00248">
    <property type="entry name" value="ANK"/>
    <property type="match status" value="3"/>
</dbReference>
<feature type="compositionally biased region" description="Low complexity" evidence="2">
    <location>
        <begin position="1"/>
        <end position="18"/>
    </location>
</feature>
<keyword evidence="3" id="KW-1185">Reference proteome</keyword>
<feature type="compositionally biased region" description="Basic residues" evidence="2">
    <location>
        <begin position="410"/>
        <end position="419"/>
    </location>
</feature>
<feature type="repeat" description="ANK" evidence="1">
    <location>
        <begin position="34"/>
        <end position="66"/>
    </location>
</feature>
<feature type="region of interest" description="Disordered" evidence="2">
    <location>
        <begin position="1"/>
        <end position="23"/>
    </location>
</feature>
<name>A0AAF3J2W8_9BILA</name>
<evidence type="ECO:0000256" key="2">
    <source>
        <dbReference type="SAM" id="MobiDB-lite"/>
    </source>
</evidence>
<dbReference type="PANTHER" id="PTHR24149:SF14">
    <property type="entry name" value="ANKYRIN REPEAT DOMAIN 12"/>
    <property type="match status" value="1"/>
</dbReference>
<dbReference type="Proteomes" id="UP000887575">
    <property type="component" value="Unassembled WGS sequence"/>
</dbReference>
<feature type="compositionally biased region" description="Acidic residues" evidence="2">
    <location>
        <begin position="334"/>
        <end position="353"/>
    </location>
</feature>
<dbReference type="PRINTS" id="PR01415">
    <property type="entry name" value="ANKYRIN"/>
</dbReference>
<dbReference type="Gene3D" id="1.25.40.20">
    <property type="entry name" value="Ankyrin repeat-containing domain"/>
    <property type="match status" value="1"/>
</dbReference>
<feature type="compositionally biased region" description="Basic and acidic residues" evidence="2">
    <location>
        <begin position="468"/>
        <end position="481"/>
    </location>
</feature>
<accession>A0AAF3J2W8</accession>
<feature type="compositionally biased region" description="Acidic residues" evidence="2">
    <location>
        <begin position="635"/>
        <end position="652"/>
    </location>
</feature>
<dbReference type="InterPro" id="IPR002110">
    <property type="entry name" value="Ankyrin_rpt"/>
</dbReference>
<keyword evidence="1" id="KW-0040">ANK repeat</keyword>
<feature type="repeat" description="ANK" evidence="1">
    <location>
        <begin position="70"/>
        <end position="102"/>
    </location>
</feature>
<feature type="compositionally biased region" description="Basic residues" evidence="2">
    <location>
        <begin position="442"/>
        <end position="451"/>
    </location>
</feature>
<reference evidence="4" key="1">
    <citation type="submission" date="2024-02" db="UniProtKB">
        <authorList>
            <consortium name="WormBaseParasite"/>
        </authorList>
    </citation>
    <scope>IDENTIFICATION</scope>
</reference>
<sequence>MDTPDLDGSSSLQDGSTDPATRKRIAKVHKKNTRGETSLHVAARKGETETCAQLLRDAVEPNWVNLPDYAGWTALHEACYQSRYETAEMLIRSGANVNQASNEELTTPLHDAAQAGDNAIVWLLLNYGADRNAHDSKGQRPIDLCESGSRVASLLTSAELPSECPSECPSPQQAIEDKPIQGVIEASNLELLTEPTSLSNLPPLGISTCTEDATSFHSPGVGELLSSVPFVVPEALTSLVNATLPPIIPNIEQPEEPRVELPKVEDARSRIEGGLQESMDFDDEDENRLLIEDEEEEEEGEGGGGGRDGEGDGGGEGEGGGGGDGDGDGGGGEGDGEGEGDGDGDGDGDGEDQEIQKVQKGEVGINGDEGRQRENDDQVEISGTPDTDPPLRIDEESPEAMEIDSVLLGKRGKVGRPKSSRTSTPIPTNHGLRDPNSDRKRGPGRGRKRGARATGRGGSCTSSPRASRFSEQDIYEFKDSPDSGNEQGEELPERESSAPPSWKRMRIDEDASRSGDSNGSASSPLQSNGQQVPVLRISLKGGSDDETMDNDSQSTSSRGGKGSSRGKSLSLSSAKKPGAPPTREGTPLGQTDDDGQSRMTRSRIRQSGKTIEEPDYWGKGGKKLKRTLAEGEGGEKEEEMGDEIGEQDEEERDGEKEKEDYIEAQYDIEQIALKETNIAQRIMLYDSTKSRLELQKQLISRWIEDSSLDTASTMAAENTMPPNYPQYMIATRDYFTDIDWYREMIEKEPLLATIPKELREFWDSQQKKREHILQRASYDLARQQMLYEREYVRHYRRSICGPNRLNLCRMLRELETYNSMTLLQPGHPEDEAVLRKEDFTKTMESPIQEMWRRHCIEAVALATSQRSHFSIEARALGLTLETRVLEKLCPEIPTRRLEMYL</sequence>
<feature type="region of interest" description="Disordered" evidence="2">
    <location>
        <begin position="293"/>
        <end position="658"/>
    </location>
</feature>
<evidence type="ECO:0000313" key="3">
    <source>
        <dbReference type="Proteomes" id="UP000887575"/>
    </source>
</evidence>
<dbReference type="GO" id="GO:0005654">
    <property type="term" value="C:nucleoplasm"/>
    <property type="evidence" value="ECO:0007669"/>
    <property type="project" value="TreeGrafter"/>
</dbReference>
<feature type="repeat" description="ANK" evidence="1">
    <location>
        <begin position="104"/>
        <end position="136"/>
    </location>
</feature>
<dbReference type="PANTHER" id="PTHR24149">
    <property type="entry name" value="ANKYRIN REPEAT DOMAIN-CONTAINING PROTEIN 12"/>
    <property type="match status" value="1"/>
</dbReference>
<dbReference type="PROSITE" id="PS50297">
    <property type="entry name" value="ANK_REP_REGION"/>
    <property type="match status" value="3"/>
</dbReference>
<evidence type="ECO:0000313" key="4">
    <source>
        <dbReference type="WBParaSite" id="MBELARI_LOCUS12834"/>
    </source>
</evidence>
<dbReference type="Pfam" id="PF00023">
    <property type="entry name" value="Ank"/>
    <property type="match status" value="1"/>
</dbReference>
<evidence type="ECO:0000256" key="1">
    <source>
        <dbReference type="PROSITE-ProRule" id="PRU00023"/>
    </source>
</evidence>
<dbReference type="Pfam" id="PF12796">
    <property type="entry name" value="Ank_2"/>
    <property type="match status" value="1"/>
</dbReference>
<feature type="compositionally biased region" description="Basic and acidic residues" evidence="2">
    <location>
        <begin position="431"/>
        <end position="441"/>
    </location>
</feature>
<dbReference type="InterPro" id="IPR053210">
    <property type="entry name" value="ANKRD12"/>
</dbReference>
<organism evidence="3 4">
    <name type="scientific">Mesorhabditis belari</name>
    <dbReference type="NCBI Taxonomy" id="2138241"/>
    <lineage>
        <taxon>Eukaryota</taxon>
        <taxon>Metazoa</taxon>
        <taxon>Ecdysozoa</taxon>
        <taxon>Nematoda</taxon>
        <taxon>Chromadorea</taxon>
        <taxon>Rhabditida</taxon>
        <taxon>Rhabditina</taxon>
        <taxon>Rhabditomorpha</taxon>
        <taxon>Rhabditoidea</taxon>
        <taxon>Rhabditidae</taxon>
        <taxon>Mesorhabditinae</taxon>
        <taxon>Mesorhabditis</taxon>
    </lineage>
</organism>
<dbReference type="PROSITE" id="PS50088">
    <property type="entry name" value="ANK_REPEAT"/>
    <property type="match status" value="3"/>
</dbReference>